<evidence type="ECO:0000256" key="2">
    <source>
        <dbReference type="SAM" id="MobiDB-lite"/>
    </source>
</evidence>
<organism evidence="4 5">
    <name type="scientific">Carnegiea gigantea</name>
    <dbReference type="NCBI Taxonomy" id="171969"/>
    <lineage>
        <taxon>Eukaryota</taxon>
        <taxon>Viridiplantae</taxon>
        <taxon>Streptophyta</taxon>
        <taxon>Embryophyta</taxon>
        <taxon>Tracheophyta</taxon>
        <taxon>Spermatophyta</taxon>
        <taxon>Magnoliopsida</taxon>
        <taxon>eudicotyledons</taxon>
        <taxon>Gunneridae</taxon>
        <taxon>Pentapetalae</taxon>
        <taxon>Caryophyllales</taxon>
        <taxon>Cactineae</taxon>
        <taxon>Cactaceae</taxon>
        <taxon>Cactoideae</taxon>
        <taxon>Echinocereeae</taxon>
        <taxon>Carnegiea</taxon>
    </lineage>
</organism>
<dbReference type="Proteomes" id="UP001153076">
    <property type="component" value="Unassembled WGS sequence"/>
</dbReference>
<evidence type="ECO:0000259" key="3">
    <source>
        <dbReference type="Pfam" id="PF04677"/>
    </source>
</evidence>
<comment type="caution">
    <text evidence="4">The sequence shown here is derived from an EMBL/GenBank/DDBJ whole genome shotgun (WGS) entry which is preliminary data.</text>
</comment>
<dbReference type="InterPro" id="IPR040194">
    <property type="entry name" value="Cwf19-like"/>
</dbReference>
<dbReference type="GO" id="GO:0071014">
    <property type="term" value="C:post-mRNA release spliceosomal complex"/>
    <property type="evidence" value="ECO:0007669"/>
    <property type="project" value="TreeGrafter"/>
</dbReference>
<dbReference type="GO" id="GO:0000398">
    <property type="term" value="P:mRNA splicing, via spliceosome"/>
    <property type="evidence" value="ECO:0007669"/>
    <property type="project" value="TreeGrafter"/>
</dbReference>
<comment type="similarity">
    <text evidence="1">Belongs to the CWF19 family.</text>
</comment>
<keyword evidence="5" id="KW-1185">Reference proteome</keyword>
<feature type="region of interest" description="Disordered" evidence="2">
    <location>
        <begin position="50"/>
        <end position="78"/>
    </location>
</feature>
<dbReference type="EMBL" id="JAKOGI010001144">
    <property type="protein sequence ID" value="KAJ8427443.1"/>
    <property type="molecule type" value="Genomic_DNA"/>
</dbReference>
<protein>
    <recommendedName>
        <fullName evidence="3">Cwf19-like C-terminal domain-containing protein</fullName>
    </recommendedName>
</protein>
<dbReference type="OrthoDB" id="2113965at2759"/>
<name>A0A9Q1JNP6_9CARY</name>
<evidence type="ECO:0000256" key="1">
    <source>
        <dbReference type="ARBA" id="ARBA00006795"/>
    </source>
</evidence>
<dbReference type="InterPro" id="IPR006768">
    <property type="entry name" value="Cwf19-like_C_dom-1"/>
</dbReference>
<reference evidence="4" key="1">
    <citation type="submission" date="2022-04" db="EMBL/GenBank/DDBJ databases">
        <title>Carnegiea gigantea Genome sequencing and assembly v2.</title>
        <authorList>
            <person name="Copetti D."/>
            <person name="Sanderson M.J."/>
            <person name="Burquez A."/>
            <person name="Wojciechowski M.F."/>
        </authorList>
    </citation>
    <scope>NUCLEOTIDE SEQUENCE</scope>
    <source>
        <strain evidence="4">SGP5-SGP5p</strain>
        <tissue evidence="4">Aerial part</tissue>
    </source>
</reference>
<feature type="domain" description="Cwf19-like C-terminal" evidence="3">
    <location>
        <begin position="167"/>
        <end position="246"/>
    </location>
</feature>
<gene>
    <name evidence="4" type="ORF">Cgig2_022530</name>
</gene>
<feature type="region of interest" description="Disordered" evidence="2">
    <location>
        <begin position="1"/>
        <end position="31"/>
    </location>
</feature>
<feature type="compositionally biased region" description="Basic and acidic residues" evidence="2">
    <location>
        <begin position="57"/>
        <end position="71"/>
    </location>
</feature>
<evidence type="ECO:0000313" key="4">
    <source>
        <dbReference type="EMBL" id="KAJ8427443.1"/>
    </source>
</evidence>
<proteinExistence type="inferred from homology"/>
<dbReference type="PANTHER" id="PTHR12072">
    <property type="entry name" value="CWF19, CELL CYCLE CONTROL PROTEIN"/>
    <property type="match status" value="1"/>
</dbReference>
<evidence type="ECO:0000313" key="5">
    <source>
        <dbReference type="Proteomes" id="UP001153076"/>
    </source>
</evidence>
<feature type="compositionally biased region" description="Low complexity" evidence="2">
    <location>
        <begin position="8"/>
        <end position="21"/>
    </location>
</feature>
<sequence>MEDGAETDAGSGAGEDVVGVDGVAGGDRWKGMENDTNIRLAQRIMKKRQYTMSTQADDEHNCDGAPTEKNKGKGTHLNNELDASQNLVKRPKRPKHLVVAIANFTNWMLHKILECMLESEKSLMFQGFLQRGADDEYGCHRAPTKTSKRKGAQLNELDTCEKLAKCIEESCVFCFEKPTKPKHLVVAIANFAYLMLPQYQPIAPGNYCIHEPGTRMVDDEVWEEIRNFKKCLILMFAKQAKEVLFWKQ</sequence>
<accession>A0A9Q1JNP6</accession>
<dbReference type="AlphaFoldDB" id="A0A9Q1JNP6"/>
<dbReference type="Pfam" id="PF04677">
    <property type="entry name" value="CwfJ_C_1"/>
    <property type="match status" value="1"/>
</dbReference>
<dbReference type="PANTHER" id="PTHR12072:SF5">
    <property type="entry name" value="CWF19-LIKE PROTEIN 2"/>
    <property type="match status" value="1"/>
</dbReference>